<reference evidence="7 8" key="1">
    <citation type="journal article" date="2018" name="Front. Microbiol.">
        <title>Genome-Wide Analysis of Corynespora cassiicola Leaf Fall Disease Putative Effectors.</title>
        <authorList>
            <person name="Lopez D."/>
            <person name="Ribeiro S."/>
            <person name="Label P."/>
            <person name="Fumanal B."/>
            <person name="Venisse J.S."/>
            <person name="Kohler A."/>
            <person name="de Oliveira R.R."/>
            <person name="Labutti K."/>
            <person name="Lipzen A."/>
            <person name="Lail K."/>
            <person name="Bauer D."/>
            <person name="Ohm R.A."/>
            <person name="Barry K.W."/>
            <person name="Spatafora J."/>
            <person name="Grigoriev I.V."/>
            <person name="Martin F.M."/>
            <person name="Pujade-Renaud V."/>
        </authorList>
    </citation>
    <scope>NUCLEOTIDE SEQUENCE [LARGE SCALE GENOMIC DNA]</scope>
    <source>
        <strain evidence="7 8">Philippines</strain>
    </source>
</reference>
<dbReference type="PROSITE" id="PS51387">
    <property type="entry name" value="FAD_PCMH"/>
    <property type="match status" value="1"/>
</dbReference>
<dbReference type="GO" id="GO:0071949">
    <property type="term" value="F:FAD binding"/>
    <property type="evidence" value="ECO:0007669"/>
    <property type="project" value="InterPro"/>
</dbReference>
<dbReference type="OrthoDB" id="415825at2759"/>
<dbReference type="InterPro" id="IPR006093">
    <property type="entry name" value="Oxy_OxRdtase_FAD_BS"/>
</dbReference>
<dbReference type="Gene3D" id="3.40.462.20">
    <property type="match status" value="1"/>
</dbReference>
<sequence>MEEQGQRIFHQGSQKYEEYRRHNVNADTPKRYPKLIYGVESVDDVIHAVRAANAGGHSIGVRSGGHTYHCSPLLDDGILIDTQKLNRMIEYDIKTHEVSFGPSVQVQEISKAMIEHGRFFPHGHSPTVAAGGFLLAGGQGFFGRGWGATCQEWITKLEIVTAGGEVAVASRSENTDLFWAARGSGTAFFGVVTKFWGRTTRSENIFTISYSFEMGEKYNELLEWAFMASEATPKQGTDINFITFWNTAFDTTCTTDHITEDAKLIFGISMTMYTENIQQARTLAGAFETIPDSLLPLLIDRKPVQVETWDNIWAVQNAFFGPDGVRNFQINSFLNDPTVELPRLVKAIKPAICNLPTRLSTSAISITDVKPDESDAVFSLPQKYYISTFTQWLDSRLQPQVYEPMRAYYRECAQVACGMYVADYDPNCDDANHKVMTDTALIRFLEIRKRWDPKGLFPNYKAVVQTHDRINRSKL</sequence>
<comment type="similarity">
    <text evidence="2">Belongs to the oxygen-dependent FAD-linked oxidoreductase family.</text>
</comment>
<dbReference type="InterPro" id="IPR050416">
    <property type="entry name" value="FAD-linked_Oxidoreductase"/>
</dbReference>
<dbReference type="GO" id="GO:0016491">
    <property type="term" value="F:oxidoreductase activity"/>
    <property type="evidence" value="ECO:0007669"/>
    <property type="project" value="UniProtKB-KW"/>
</dbReference>
<dbReference type="EMBL" id="KZ678150">
    <property type="protein sequence ID" value="PSN60291.1"/>
    <property type="molecule type" value="Genomic_DNA"/>
</dbReference>
<dbReference type="InterPro" id="IPR006094">
    <property type="entry name" value="Oxid_FAD_bind_N"/>
</dbReference>
<dbReference type="InterPro" id="IPR016167">
    <property type="entry name" value="FAD-bd_PCMH_sub1"/>
</dbReference>
<keyword evidence="3" id="KW-0285">Flavoprotein</keyword>
<dbReference type="Gene3D" id="3.30.43.10">
    <property type="entry name" value="Uridine Diphospho-n-acetylenolpyruvylglucosamine Reductase, domain 2"/>
    <property type="match status" value="1"/>
</dbReference>
<evidence type="ECO:0000256" key="5">
    <source>
        <dbReference type="ARBA" id="ARBA00023002"/>
    </source>
</evidence>
<comment type="cofactor">
    <cofactor evidence="1">
        <name>FAD</name>
        <dbReference type="ChEBI" id="CHEBI:57692"/>
    </cofactor>
</comment>
<dbReference type="STRING" id="1448308.A0A2T2N4E2"/>
<dbReference type="PROSITE" id="PS00862">
    <property type="entry name" value="OX2_COVAL_FAD"/>
    <property type="match status" value="1"/>
</dbReference>
<name>A0A2T2N4E2_CORCC</name>
<evidence type="ECO:0000256" key="4">
    <source>
        <dbReference type="ARBA" id="ARBA00022827"/>
    </source>
</evidence>
<dbReference type="Proteomes" id="UP000240883">
    <property type="component" value="Unassembled WGS sequence"/>
</dbReference>
<evidence type="ECO:0000313" key="8">
    <source>
        <dbReference type="Proteomes" id="UP000240883"/>
    </source>
</evidence>
<keyword evidence="8" id="KW-1185">Reference proteome</keyword>
<keyword evidence="4" id="KW-0274">FAD</keyword>
<dbReference type="InterPro" id="IPR016166">
    <property type="entry name" value="FAD-bd_PCMH"/>
</dbReference>
<accession>A0A2T2N4E2</accession>
<dbReference type="AlphaFoldDB" id="A0A2T2N4E2"/>
<dbReference type="Gene3D" id="3.30.465.10">
    <property type="match status" value="1"/>
</dbReference>
<dbReference type="PANTHER" id="PTHR42973:SF39">
    <property type="entry name" value="FAD-BINDING PCMH-TYPE DOMAIN-CONTAINING PROTEIN"/>
    <property type="match status" value="1"/>
</dbReference>
<evidence type="ECO:0000256" key="1">
    <source>
        <dbReference type="ARBA" id="ARBA00001974"/>
    </source>
</evidence>
<evidence type="ECO:0000256" key="2">
    <source>
        <dbReference type="ARBA" id="ARBA00005466"/>
    </source>
</evidence>
<evidence type="ECO:0000259" key="6">
    <source>
        <dbReference type="PROSITE" id="PS51387"/>
    </source>
</evidence>
<organism evidence="7 8">
    <name type="scientific">Corynespora cassiicola Philippines</name>
    <dbReference type="NCBI Taxonomy" id="1448308"/>
    <lineage>
        <taxon>Eukaryota</taxon>
        <taxon>Fungi</taxon>
        <taxon>Dikarya</taxon>
        <taxon>Ascomycota</taxon>
        <taxon>Pezizomycotina</taxon>
        <taxon>Dothideomycetes</taxon>
        <taxon>Pleosporomycetidae</taxon>
        <taxon>Pleosporales</taxon>
        <taxon>Corynesporascaceae</taxon>
        <taxon>Corynespora</taxon>
    </lineage>
</organism>
<dbReference type="SUPFAM" id="SSF56176">
    <property type="entry name" value="FAD-binding/transporter-associated domain-like"/>
    <property type="match status" value="1"/>
</dbReference>
<evidence type="ECO:0000313" key="7">
    <source>
        <dbReference type="EMBL" id="PSN60291.1"/>
    </source>
</evidence>
<dbReference type="Pfam" id="PF01565">
    <property type="entry name" value="FAD_binding_4"/>
    <property type="match status" value="1"/>
</dbReference>
<evidence type="ECO:0000256" key="3">
    <source>
        <dbReference type="ARBA" id="ARBA00022630"/>
    </source>
</evidence>
<dbReference type="PANTHER" id="PTHR42973">
    <property type="entry name" value="BINDING OXIDOREDUCTASE, PUTATIVE (AFU_ORTHOLOGUE AFUA_1G17690)-RELATED"/>
    <property type="match status" value="1"/>
</dbReference>
<feature type="domain" description="FAD-binding PCMH-type" evidence="6">
    <location>
        <begin position="29"/>
        <end position="202"/>
    </location>
</feature>
<keyword evidence="5" id="KW-0560">Oxidoreductase</keyword>
<proteinExistence type="inferred from homology"/>
<gene>
    <name evidence="7" type="ORF">BS50DRAFT_655937</name>
</gene>
<dbReference type="InterPro" id="IPR036318">
    <property type="entry name" value="FAD-bd_PCMH-like_sf"/>
</dbReference>
<dbReference type="InterPro" id="IPR016169">
    <property type="entry name" value="FAD-bd_PCMH_sub2"/>
</dbReference>
<protein>
    <submittedName>
        <fullName evidence="7">Oxidoreductase, FAD-binding protein</fullName>
    </submittedName>
</protein>